<evidence type="ECO:0000313" key="1">
    <source>
        <dbReference type="EMBL" id="UJO19354.1"/>
    </source>
</evidence>
<reference evidence="1" key="2">
    <citation type="journal article" date="2022" name="Microb. Genom.">
        <title>A chromosome-scale genome assembly of the tomato pathogen Cladosporium fulvum reveals a compartmentalized genome architecture and the presence of a dispensable chromosome.</title>
        <authorList>
            <person name="Zaccaron A.Z."/>
            <person name="Chen L.H."/>
            <person name="Samaras A."/>
            <person name="Stergiopoulos I."/>
        </authorList>
    </citation>
    <scope>NUCLEOTIDE SEQUENCE</scope>
    <source>
        <strain evidence="1">Race5_Kim</strain>
    </source>
</reference>
<dbReference type="Proteomes" id="UP000756132">
    <property type="component" value="Chromosome 6"/>
</dbReference>
<evidence type="ECO:0000313" key="2">
    <source>
        <dbReference type="Proteomes" id="UP000756132"/>
    </source>
</evidence>
<name>A0A9Q8PBC8_PASFU</name>
<protein>
    <submittedName>
        <fullName evidence="1">Uncharacterized protein</fullName>
    </submittedName>
</protein>
<organism evidence="1 2">
    <name type="scientific">Passalora fulva</name>
    <name type="common">Tomato leaf mold</name>
    <name type="synonym">Cladosporium fulvum</name>
    <dbReference type="NCBI Taxonomy" id="5499"/>
    <lineage>
        <taxon>Eukaryota</taxon>
        <taxon>Fungi</taxon>
        <taxon>Dikarya</taxon>
        <taxon>Ascomycota</taxon>
        <taxon>Pezizomycotina</taxon>
        <taxon>Dothideomycetes</taxon>
        <taxon>Dothideomycetidae</taxon>
        <taxon>Mycosphaerellales</taxon>
        <taxon>Mycosphaerellaceae</taxon>
        <taxon>Fulvia</taxon>
    </lineage>
</organism>
<dbReference type="KEGG" id="ffu:CLAFUR5_06977"/>
<proteinExistence type="predicted"/>
<sequence length="241" mass="28199">MVPIAASKVFAIPELLENIIFQVGNNRRIQKLFSQFSQDYKKRFFLQPNTIEGSLKLKRLMYLAPVDPQLQVDNQWQHCPVEWFVDWMLNPKFDAEITVETGANGSRRAVYWMGDILTCDIRGRCQNLSRISNKLSYFSTAGAARPESSWRRMRVSRSGNDHPIEVKFDVIIGNSNTPFPQCVKWHFEADASLGALFDRFVQLLEALWTEANFFEELDRKRRREDMERVSESKRRLRGFVK</sequence>
<accession>A0A9Q8PBC8</accession>
<dbReference type="RefSeq" id="XP_047763720.1">
    <property type="nucleotide sequence ID" value="XM_047906125.1"/>
</dbReference>
<dbReference type="AlphaFoldDB" id="A0A9Q8PBC8"/>
<dbReference type="EMBL" id="CP090168">
    <property type="protein sequence ID" value="UJO19354.1"/>
    <property type="molecule type" value="Genomic_DNA"/>
</dbReference>
<reference evidence="1" key="1">
    <citation type="submission" date="2021-12" db="EMBL/GenBank/DDBJ databases">
        <authorList>
            <person name="Zaccaron A."/>
            <person name="Stergiopoulos I."/>
        </authorList>
    </citation>
    <scope>NUCLEOTIDE SEQUENCE</scope>
    <source>
        <strain evidence="1">Race5_Kim</strain>
    </source>
</reference>
<gene>
    <name evidence="1" type="ORF">CLAFUR5_06977</name>
</gene>
<dbReference type="OrthoDB" id="3650286at2759"/>
<keyword evidence="2" id="KW-1185">Reference proteome</keyword>
<dbReference type="GeneID" id="71986855"/>